<evidence type="ECO:0000313" key="2">
    <source>
        <dbReference type="Proteomes" id="UP000582016"/>
    </source>
</evidence>
<reference evidence="1 2" key="1">
    <citation type="submission" date="2020-05" db="EMBL/GenBank/DDBJ databases">
        <title>Identification and distribution of gene clusters putatively required for synthesis of sphingolipid metabolism inhibitors in phylogenetically diverse species of the filamentous fungus Fusarium.</title>
        <authorList>
            <person name="Kim H.-S."/>
            <person name="Busman M."/>
            <person name="Brown D.W."/>
            <person name="Divon H."/>
            <person name="Uhlig S."/>
            <person name="Proctor R.H."/>
        </authorList>
    </citation>
    <scope>NUCLEOTIDE SEQUENCE [LARGE SCALE GENOMIC DNA]</scope>
    <source>
        <strain evidence="1 2">NRRL 13617</strain>
    </source>
</reference>
<dbReference type="PROSITE" id="PS00175">
    <property type="entry name" value="PG_MUTASE"/>
    <property type="match status" value="1"/>
</dbReference>
<dbReference type="GO" id="GO:0005737">
    <property type="term" value="C:cytoplasm"/>
    <property type="evidence" value="ECO:0007669"/>
    <property type="project" value="TreeGrafter"/>
</dbReference>
<name>A0A8H5JIC6_9HYPO</name>
<comment type="caution">
    <text evidence="1">The sequence shown here is derived from an EMBL/GenBank/DDBJ whole genome shotgun (WGS) entry which is preliminary data.</text>
</comment>
<keyword evidence="2" id="KW-1185">Reference proteome</keyword>
<dbReference type="SMART" id="SM00855">
    <property type="entry name" value="PGAM"/>
    <property type="match status" value="1"/>
</dbReference>
<dbReference type="InterPro" id="IPR013078">
    <property type="entry name" value="His_Pase_superF_clade-1"/>
</dbReference>
<dbReference type="Pfam" id="PF00300">
    <property type="entry name" value="His_Phos_1"/>
    <property type="match status" value="1"/>
</dbReference>
<dbReference type="InterPro" id="IPR001345">
    <property type="entry name" value="PG/BPGM_mutase_AS"/>
</dbReference>
<proteinExistence type="predicted"/>
<dbReference type="InterPro" id="IPR050275">
    <property type="entry name" value="PGM_Phosphatase"/>
</dbReference>
<dbReference type="OrthoDB" id="496981at2759"/>
<dbReference type="EMBL" id="JAAOAQ010000315">
    <property type="protein sequence ID" value="KAF5554748.1"/>
    <property type="molecule type" value="Genomic_DNA"/>
</dbReference>
<dbReference type="AlphaFoldDB" id="A0A8H5JIC6"/>
<dbReference type="GO" id="GO:0016791">
    <property type="term" value="F:phosphatase activity"/>
    <property type="evidence" value="ECO:0007669"/>
    <property type="project" value="TreeGrafter"/>
</dbReference>
<evidence type="ECO:0000313" key="1">
    <source>
        <dbReference type="EMBL" id="KAF5554748.1"/>
    </source>
</evidence>
<organism evidence="1 2">
    <name type="scientific">Fusarium phyllophilum</name>
    <dbReference type="NCBI Taxonomy" id="47803"/>
    <lineage>
        <taxon>Eukaryota</taxon>
        <taxon>Fungi</taxon>
        <taxon>Dikarya</taxon>
        <taxon>Ascomycota</taxon>
        <taxon>Pezizomycotina</taxon>
        <taxon>Sordariomycetes</taxon>
        <taxon>Hypocreomycetidae</taxon>
        <taxon>Hypocreales</taxon>
        <taxon>Nectriaceae</taxon>
        <taxon>Fusarium</taxon>
        <taxon>Fusarium fujikuroi species complex</taxon>
    </lineage>
</organism>
<dbReference type="Proteomes" id="UP000582016">
    <property type="component" value="Unassembled WGS sequence"/>
</dbReference>
<protein>
    <submittedName>
        <fullName evidence="1">Phosphoglycerate mutase</fullName>
    </submittedName>
</protein>
<dbReference type="PANTHER" id="PTHR48100">
    <property type="entry name" value="BROAD-SPECIFICITY PHOSPHATASE YOR283W-RELATED"/>
    <property type="match status" value="1"/>
</dbReference>
<dbReference type="PANTHER" id="PTHR48100:SF54">
    <property type="entry name" value="PHOSPHATASE SPAC5H10.03-RELATED"/>
    <property type="match status" value="1"/>
</dbReference>
<accession>A0A8H5JIC6</accession>
<dbReference type="SUPFAM" id="SSF53254">
    <property type="entry name" value="Phosphoglycerate mutase-like"/>
    <property type="match status" value="1"/>
</dbReference>
<dbReference type="InterPro" id="IPR029033">
    <property type="entry name" value="His_PPase_superfam"/>
</dbReference>
<dbReference type="Gene3D" id="3.40.50.1240">
    <property type="entry name" value="Phosphoglycerate mutase-like"/>
    <property type="match status" value="1"/>
</dbReference>
<gene>
    <name evidence="1" type="ORF">FPHYL_8370</name>
</gene>
<sequence length="229" mass="25533">MGNDLAETTASPLIHIVRHGQPLHNIDRGYPHRDPPLTDQGHETTKHIQIQIPAIPDLIIVSPMTRTIQTAINIFPSIAGPAPNGTVTEVQIWPDLREAHDAVCNKGISRADISAKFPHLNFSECPQEWDHPPHSIEAATIRADKVRRRLKELSKVYNNTVLITHRGFIAFLVKGDRYDVCGTRSYRFGTDRETEADSLRFGVNVDTKAQQDFGPTLLVPHTTQSNSNA</sequence>
<dbReference type="CDD" id="cd07067">
    <property type="entry name" value="HP_PGM_like"/>
    <property type="match status" value="1"/>
</dbReference>